<evidence type="ECO:0000256" key="7">
    <source>
        <dbReference type="ARBA" id="ARBA00023136"/>
    </source>
</evidence>
<dbReference type="FunFam" id="3.40.50.300:FF:000287">
    <property type="entry name" value="Multidrug ABC transporter ATP-binding protein"/>
    <property type="match status" value="1"/>
</dbReference>
<feature type="domain" description="ABC transporter" evidence="9">
    <location>
        <begin position="352"/>
        <end position="586"/>
    </location>
</feature>
<dbReference type="GO" id="GO:0005886">
    <property type="term" value="C:plasma membrane"/>
    <property type="evidence" value="ECO:0007669"/>
    <property type="project" value="UniProtKB-SubCell"/>
</dbReference>
<dbReference type="PANTHER" id="PTHR43394">
    <property type="entry name" value="ATP-DEPENDENT PERMEASE MDL1, MITOCHONDRIAL"/>
    <property type="match status" value="1"/>
</dbReference>
<accession>A0A1V4SQA1</accession>
<evidence type="ECO:0000256" key="6">
    <source>
        <dbReference type="ARBA" id="ARBA00022989"/>
    </source>
</evidence>
<evidence type="ECO:0000256" key="2">
    <source>
        <dbReference type="ARBA" id="ARBA00022448"/>
    </source>
</evidence>
<dbReference type="SUPFAM" id="SSF90123">
    <property type="entry name" value="ABC transporter transmembrane region"/>
    <property type="match status" value="1"/>
</dbReference>
<proteinExistence type="predicted"/>
<keyword evidence="5 11" id="KW-0067">ATP-binding</keyword>
<dbReference type="EMBL" id="MZGX01000002">
    <property type="protein sequence ID" value="OPX46024.1"/>
    <property type="molecule type" value="Genomic_DNA"/>
</dbReference>
<evidence type="ECO:0000313" key="11">
    <source>
        <dbReference type="EMBL" id="OPX46024.1"/>
    </source>
</evidence>
<dbReference type="PROSITE" id="PS00211">
    <property type="entry name" value="ABC_TRANSPORTER_1"/>
    <property type="match status" value="1"/>
</dbReference>
<dbReference type="InterPro" id="IPR027417">
    <property type="entry name" value="P-loop_NTPase"/>
</dbReference>
<dbReference type="AlphaFoldDB" id="A0A1V4SQA1"/>
<dbReference type="Gene3D" id="3.40.50.300">
    <property type="entry name" value="P-loop containing nucleotide triphosphate hydrolases"/>
    <property type="match status" value="1"/>
</dbReference>
<evidence type="ECO:0000256" key="3">
    <source>
        <dbReference type="ARBA" id="ARBA00022692"/>
    </source>
</evidence>
<dbReference type="InterPro" id="IPR017871">
    <property type="entry name" value="ABC_transporter-like_CS"/>
</dbReference>
<dbReference type="PROSITE" id="PS50893">
    <property type="entry name" value="ABC_TRANSPORTER_2"/>
    <property type="match status" value="1"/>
</dbReference>
<feature type="transmembrane region" description="Helical" evidence="8">
    <location>
        <begin position="78"/>
        <end position="100"/>
    </location>
</feature>
<dbReference type="InterPro" id="IPR039421">
    <property type="entry name" value="Type_1_exporter"/>
</dbReference>
<dbReference type="Pfam" id="PF00005">
    <property type="entry name" value="ABC_tran"/>
    <property type="match status" value="1"/>
</dbReference>
<dbReference type="GO" id="GO:0016887">
    <property type="term" value="F:ATP hydrolysis activity"/>
    <property type="evidence" value="ECO:0007669"/>
    <property type="project" value="InterPro"/>
</dbReference>
<protein>
    <submittedName>
        <fullName evidence="11">Putative multidrug resistance ABC transporter ATP-binding/permease protein YheH</fullName>
        <ecNumber evidence="11">3.6.3.-</ecNumber>
    </submittedName>
</protein>
<dbReference type="Gene3D" id="1.20.1560.10">
    <property type="entry name" value="ABC transporter type 1, transmembrane domain"/>
    <property type="match status" value="1"/>
</dbReference>
<comment type="subcellular location">
    <subcellularLocation>
        <location evidence="1">Cell membrane</location>
        <topology evidence="1">Multi-pass membrane protein</topology>
    </subcellularLocation>
</comment>
<feature type="transmembrane region" description="Helical" evidence="8">
    <location>
        <begin position="154"/>
        <end position="171"/>
    </location>
</feature>
<evidence type="ECO:0000256" key="1">
    <source>
        <dbReference type="ARBA" id="ARBA00004651"/>
    </source>
</evidence>
<keyword evidence="7 8" id="KW-0472">Membrane</keyword>
<feature type="transmembrane region" description="Helical" evidence="8">
    <location>
        <begin position="30"/>
        <end position="54"/>
    </location>
</feature>
<dbReference type="STRING" id="48256.CLHUN_04990"/>
<comment type="caution">
    <text evidence="11">The sequence shown here is derived from an EMBL/GenBank/DDBJ whole genome shotgun (WGS) entry which is preliminary data.</text>
</comment>
<reference evidence="11 12" key="1">
    <citation type="submission" date="2017-03" db="EMBL/GenBank/DDBJ databases">
        <title>Genome sequence of Clostridium hungatei DSM 14427.</title>
        <authorList>
            <person name="Poehlein A."/>
            <person name="Daniel R."/>
        </authorList>
    </citation>
    <scope>NUCLEOTIDE SEQUENCE [LARGE SCALE GENOMIC DNA]</scope>
    <source>
        <strain evidence="11 12">DSM 14427</strain>
    </source>
</reference>
<dbReference type="CDD" id="cd03254">
    <property type="entry name" value="ABCC_Glucan_exporter_like"/>
    <property type="match status" value="1"/>
</dbReference>
<keyword evidence="12" id="KW-1185">Reference proteome</keyword>
<keyword evidence="4" id="KW-0547">Nucleotide-binding</keyword>
<gene>
    <name evidence="11" type="primary">yheH</name>
    <name evidence="11" type="ORF">CLHUN_04990</name>
</gene>
<dbReference type="Proteomes" id="UP000191554">
    <property type="component" value="Unassembled WGS sequence"/>
</dbReference>
<organism evidence="11 12">
    <name type="scientific">Ruminiclostridium hungatei</name>
    <name type="common">Clostridium hungatei</name>
    <dbReference type="NCBI Taxonomy" id="48256"/>
    <lineage>
        <taxon>Bacteria</taxon>
        <taxon>Bacillati</taxon>
        <taxon>Bacillota</taxon>
        <taxon>Clostridia</taxon>
        <taxon>Eubacteriales</taxon>
        <taxon>Oscillospiraceae</taxon>
        <taxon>Ruminiclostridium</taxon>
    </lineage>
</organism>
<evidence type="ECO:0000313" key="12">
    <source>
        <dbReference type="Proteomes" id="UP000191554"/>
    </source>
</evidence>
<sequence>MSVAGQKYKMGENSSKFQFLRLMGYYRPHLPLLFLSLILVIVINAVVLIKPYIIKHVIDNYIVRDINNSSILWEMGSIYFALVVIGAVFTYAQNYLLTYIGQKIMFNIRNSLFGHIQNMSMSFFDKNSTGRILTRVTNDVEALNDLFSGVLVNIFRDSVMVAGIVFAMALLDVRLMLISISCIPLIVLATVIYRIAARKNFVKMKGMIARINGFLAENIQGMKLVQIFHREKEKYRELEELDREYFRFSFREIILNSFSRPLVDIINNLTIAVLIYFCTGRIIENTLQIGLLYAFITYIKQFFDPISTISEQYTTIQSAVVSSGRIFEILDNAAMQEDIRQGRTLEEVRGEIEFKNVWFAYDNENWILKDLSFKIAPRETVAFVGATGSGKSTIISLLTRFYDIQKGEILLDGVNIKEYKLSSLRRQIAVVLQDVFLFSGDILSNIRLNNGEISEEDIEAAAKYVNAAGFIEQLPGKYSEKVKERGCTFSAGQRQLISFARAVAFKPSILVLDEATANIDTETELVIQSALARITRDRTSIIIAHRLSTIRNAHKIIVIHKGRIREMGTHAGLMEAEGLYSRLYRLQSSRGAL</sequence>
<dbReference type="OrthoDB" id="9762778at2"/>
<dbReference type="Pfam" id="PF00664">
    <property type="entry name" value="ABC_membrane"/>
    <property type="match status" value="1"/>
</dbReference>
<evidence type="ECO:0000256" key="5">
    <source>
        <dbReference type="ARBA" id="ARBA00022840"/>
    </source>
</evidence>
<dbReference type="InterPro" id="IPR036640">
    <property type="entry name" value="ABC1_TM_sf"/>
</dbReference>
<evidence type="ECO:0000256" key="8">
    <source>
        <dbReference type="SAM" id="Phobius"/>
    </source>
</evidence>
<evidence type="ECO:0000256" key="4">
    <source>
        <dbReference type="ARBA" id="ARBA00022741"/>
    </source>
</evidence>
<dbReference type="RefSeq" id="WP_080062967.1">
    <property type="nucleotide sequence ID" value="NZ_MZGX01000002.1"/>
</dbReference>
<dbReference type="CDD" id="cd18544">
    <property type="entry name" value="ABC_6TM_TmrA_like"/>
    <property type="match status" value="1"/>
</dbReference>
<keyword evidence="6 8" id="KW-1133">Transmembrane helix</keyword>
<evidence type="ECO:0000259" key="10">
    <source>
        <dbReference type="PROSITE" id="PS50929"/>
    </source>
</evidence>
<dbReference type="EC" id="3.6.3.-" evidence="11"/>
<keyword evidence="3 8" id="KW-0812">Transmembrane</keyword>
<feature type="domain" description="ABC transmembrane type-1" evidence="10">
    <location>
        <begin position="34"/>
        <end position="318"/>
    </location>
</feature>
<dbReference type="SMART" id="SM00382">
    <property type="entry name" value="AAA"/>
    <property type="match status" value="1"/>
</dbReference>
<keyword evidence="2" id="KW-0813">Transport</keyword>
<dbReference type="PROSITE" id="PS50929">
    <property type="entry name" value="ABC_TM1F"/>
    <property type="match status" value="1"/>
</dbReference>
<dbReference type="InterPro" id="IPR003593">
    <property type="entry name" value="AAA+_ATPase"/>
</dbReference>
<evidence type="ECO:0000259" key="9">
    <source>
        <dbReference type="PROSITE" id="PS50893"/>
    </source>
</evidence>
<dbReference type="PANTHER" id="PTHR43394:SF1">
    <property type="entry name" value="ATP-BINDING CASSETTE SUB-FAMILY B MEMBER 10, MITOCHONDRIAL"/>
    <property type="match status" value="1"/>
</dbReference>
<feature type="transmembrane region" description="Helical" evidence="8">
    <location>
        <begin position="177"/>
        <end position="197"/>
    </location>
</feature>
<dbReference type="SUPFAM" id="SSF52540">
    <property type="entry name" value="P-loop containing nucleoside triphosphate hydrolases"/>
    <property type="match status" value="1"/>
</dbReference>
<dbReference type="GO" id="GO:0005524">
    <property type="term" value="F:ATP binding"/>
    <property type="evidence" value="ECO:0007669"/>
    <property type="project" value="UniProtKB-KW"/>
</dbReference>
<dbReference type="GO" id="GO:0015421">
    <property type="term" value="F:ABC-type oligopeptide transporter activity"/>
    <property type="evidence" value="ECO:0007669"/>
    <property type="project" value="TreeGrafter"/>
</dbReference>
<dbReference type="InterPro" id="IPR011527">
    <property type="entry name" value="ABC1_TM_dom"/>
</dbReference>
<name>A0A1V4SQA1_RUMHU</name>
<keyword evidence="11" id="KW-0378">Hydrolase</keyword>
<dbReference type="InterPro" id="IPR003439">
    <property type="entry name" value="ABC_transporter-like_ATP-bd"/>
</dbReference>